<feature type="transmembrane region" description="Helical" evidence="9">
    <location>
        <begin position="447"/>
        <end position="471"/>
    </location>
</feature>
<dbReference type="Gene3D" id="3.30.70.2040">
    <property type="match status" value="1"/>
</dbReference>
<evidence type="ECO:0000259" key="13">
    <source>
        <dbReference type="Pfam" id="PF22599"/>
    </source>
</evidence>
<comment type="similarity">
    <text evidence="10">Belongs to the SecD/SecF family. SecF subfamily.</text>
</comment>
<keyword evidence="4 9" id="KW-0812">Transmembrane</keyword>
<gene>
    <name evidence="9" type="primary">secD</name>
    <name evidence="10" type="synonym">secF</name>
    <name evidence="14" type="ORF">HNR42_001147</name>
</gene>
<feature type="domain" description="SecDF P1 head subdomain" evidence="13">
    <location>
        <begin position="163"/>
        <end position="256"/>
    </location>
</feature>
<dbReference type="InterPro" id="IPR022646">
    <property type="entry name" value="SecD/SecF_CS"/>
</dbReference>
<evidence type="ECO:0000256" key="4">
    <source>
        <dbReference type="ARBA" id="ARBA00022692"/>
    </source>
</evidence>
<dbReference type="Pfam" id="PF21760">
    <property type="entry name" value="SecD_1st"/>
    <property type="match status" value="1"/>
</dbReference>
<evidence type="ECO:0000256" key="2">
    <source>
        <dbReference type="ARBA" id="ARBA00022448"/>
    </source>
</evidence>
<evidence type="ECO:0000256" key="7">
    <source>
        <dbReference type="ARBA" id="ARBA00023010"/>
    </source>
</evidence>
<feature type="transmembrane region" description="Helical" evidence="9">
    <location>
        <begin position="371"/>
        <end position="393"/>
    </location>
</feature>
<dbReference type="Gene3D" id="3.30.70.3400">
    <property type="match status" value="1"/>
</dbReference>
<dbReference type="PANTHER" id="PTHR30081">
    <property type="entry name" value="PROTEIN-EXPORT MEMBRANE PROTEIN SEC"/>
    <property type="match status" value="1"/>
</dbReference>
<dbReference type="Gene3D" id="3.30.1360.200">
    <property type="match status" value="1"/>
</dbReference>
<comment type="function">
    <text evidence="9">Part of the Sec protein translocase complex. Interacts with the SecYEG preprotein conducting channel. SecDF uses the proton motive force (PMF) to complete protein translocation after the ATP-dependent function of SecA.</text>
</comment>
<keyword evidence="6 9" id="KW-1133">Transmembrane helix</keyword>
<evidence type="ECO:0000256" key="3">
    <source>
        <dbReference type="ARBA" id="ARBA00022475"/>
    </source>
</evidence>
<dbReference type="NCBIfam" id="TIGR00916">
    <property type="entry name" value="2A0604s01"/>
    <property type="match status" value="2"/>
</dbReference>
<dbReference type="InterPro" id="IPR005791">
    <property type="entry name" value="SecD"/>
</dbReference>
<keyword evidence="3 9" id="KW-1003">Cell membrane</keyword>
<dbReference type="InterPro" id="IPR054384">
    <property type="entry name" value="SecDF_P1_head"/>
</dbReference>
<evidence type="ECO:0000256" key="8">
    <source>
        <dbReference type="ARBA" id="ARBA00023136"/>
    </source>
</evidence>
<sequence>MSYSDRNRRKKRPAPKGSSPYTVLLLVAVLIAAVLGVLRPWQHPSQPLALWTDNYKFLNLGLDLQGGLRVTLQVDEKNPEREDVEKAKTIIENRVNALGVAEPTVQIQGNDRVIVELPGLKEADQERALRLIGQTAKLEFRIVNPGVPAKELSQYTLADLGPALATGEVIANAQAETDSFGRWVVAFQTSPAGREPFGKLTRDNVGRGMAIVLDGQIKSIATIQAALPNGGQITGDFDAKEASDLALVLKSGSLPVPLKQTEVRQIGPTLGADAIRTGAMASLLGIALIFVMAFAYYGLYFGLVIGLGLLFTTLIMLGILGGLGATLTLPGIAGLVLTLGAAVDGNVISFERIKEELRRGKGIKGSIGAGFSHSTVTILDVNLSHLLSALALYNYSSGPVKGFAVTLAVGVIAAVFSNLIFSRWMLEAMARRRDYSAPQWFATPKLDFIRLSPIVTTVSVALAILGGVLVATRGLQYGIDFTAGTALTLYTDRSVSVDDVRTAVGAAGIEGVEGGKAVIQQAASSNPQKNQYIVKVAELPPAQVQQLSTSLEGKLAGGDVQQTETIGPAVGQELRVNTIKAVALALVLILIYVWFRFDMIFGIASVLATVHAVGIVMGVYSLFNLEFNIAAVAAVLTVIGYALNDAIIVSDRIRENLKLMRGSAYKDIVNASINQTLSRTVMTSVSTALPLISLTFLGGSVLRDFGLIMLIGVIVGTYSSIYIVAPMVAFYQNWATNRRKAKPAKAA</sequence>
<dbReference type="Gene3D" id="1.20.1640.10">
    <property type="entry name" value="Multidrug efflux transporter AcrB transmembrane domain"/>
    <property type="match status" value="2"/>
</dbReference>
<feature type="domain" description="Protein translocase subunit SecDF P1" evidence="12">
    <location>
        <begin position="84"/>
        <end position="144"/>
    </location>
</feature>
<dbReference type="Pfam" id="PF22599">
    <property type="entry name" value="SecDF_P1_head"/>
    <property type="match status" value="1"/>
</dbReference>
<dbReference type="GO" id="GO:0006605">
    <property type="term" value="P:protein targeting"/>
    <property type="evidence" value="ECO:0007669"/>
    <property type="project" value="UniProtKB-UniRule"/>
</dbReference>
<protein>
    <recommendedName>
        <fullName evidence="9 10">Multifunctional fusion protein</fullName>
    </recommendedName>
    <domain>
        <recommendedName>
            <fullName evidence="9">Protein translocase subunit SecD</fullName>
        </recommendedName>
    </domain>
    <domain>
        <recommendedName>
            <fullName evidence="10">Protein-export membrane protein SecF</fullName>
        </recommendedName>
    </domain>
</protein>
<comment type="similarity">
    <text evidence="9">Belongs to the SecD/SecF family. SecD subfamily.</text>
</comment>
<name>A0A841HZV0_9DEIO</name>
<evidence type="ECO:0000256" key="6">
    <source>
        <dbReference type="ARBA" id="ARBA00022989"/>
    </source>
</evidence>
<feature type="transmembrane region" description="Helical" evidence="9">
    <location>
        <begin position="578"/>
        <end position="595"/>
    </location>
</feature>
<comment type="subcellular location">
    <subcellularLocation>
        <location evidence="1 9">Cell membrane</location>
        <topology evidence="1 9">Multi-pass membrane protein</topology>
    </subcellularLocation>
</comment>
<feature type="transmembrane region" description="Helical" evidence="9">
    <location>
        <begin position="600"/>
        <end position="623"/>
    </location>
</feature>
<feature type="transmembrane region" description="Helical" evidence="9">
    <location>
        <begin position="21"/>
        <end position="41"/>
    </location>
</feature>
<keyword evidence="8 9" id="KW-0472">Membrane</keyword>
<dbReference type="RefSeq" id="WP_183985443.1">
    <property type="nucleotide sequence ID" value="NZ_JACHHG010000003.1"/>
</dbReference>
<feature type="transmembrane region" description="Helical" evidence="9">
    <location>
        <begin position="304"/>
        <end position="325"/>
    </location>
</feature>
<dbReference type="HAMAP" id="MF_01463_B">
    <property type="entry name" value="SecD_B"/>
    <property type="match status" value="1"/>
</dbReference>
<dbReference type="GO" id="GO:0015450">
    <property type="term" value="F:protein-transporting ATPase activity"/>
    <property type="evidence" value="ECO:0007669"/>
    <property type="project" value="InterPro"/>
</dbReference>
<dbReference type="Proteomes" id="UP000569951">
    <property type="component" value="Unassembled WGS sequence"/>
</dbReference>
<dbReference type="SUPFAM" id="SSF82866">
    <property type="entry name" value="Multidrug efflux transporter AcrB transmembrane domain"/>
    <property type="match status" value="2"/>
</dbReference>
<evidence type="ECO:0000259" key="12">
    <source>
        <dbReference type="Pfam" id="PF21760"/>
    </source>
</evidence>
<evidence type="ECO:0000256" key="1">
    <source>
        <dbReference type="ARBA" id="ARBA00004651"/>
    </source>
</evidence>
<dbReference type="InterPro" id="IPR055344">
    <property type="entry name" value="SecD_SecF_C_bact"/>
</dbReference>
<accession>A0A841HZV0</accession>
<dbReference type="InterPro" id="IPR048634">
    <property type="entry name" value="SecD_SecF_C"/>
</dbReference>
<dbReference type="InterPro" id="IPR022813">
    <property type="entry name" value="SecD/SecF_arch_bac"/>
</dbReference>
<feature type="domain" description="Protein export membrane protein SecD/SecF C-terminal" evidence="11">
    <location>
        <begin position="259"/>
        <end position="429"/>
    </location>
</feature>
<dbReference type="NCBIfam" id="TIGR01129">
    <property type="entry name" value="secD"/>
    <property type="match status" value="1"/>
</dbReference>
<dbReference type="InterPro" id="IPR048631">
    <property type="entry name" value="SecD_1st"/>
</dbReference>
<feature type="transmembrane region" description="Helical" evidence="9">
    <location>
        <begin position="681"/>
        <end position="702"/>
    </location>
</feature>
<evidence type="ECO:0000256" key="5">
    <source>
        <dbReference type="ARBA" id="ARBA00022927"/>
    </source>
</evidence>
<dbReference type="GO" id="GO:0065002">
    <property type="term" value="P:intracellular protein transmembrane transport"/>
    <property type="evidence" value="ECO:0007669"/>
    <property type="project" value="UniProtKB-UniRule"/>
</dbReference>
<dbReference type="AlphaFoldDB" id="A0A841HZV0"/>
<dbReference type="InterPro" id="IPR005665">
    <property type="entry name" value="SecF_bac"/>
</dbReference>
<feature type="transmembrane region" description="Helical" evidence="9">
    <location>
        <begin position="331"/>
        <end position="350"/>
    </location>
</feature>
<dbReference type="InterPro" id="IPR022645">
    <property type="entry name" value="SecD/SecF_bac"/>
</dbReference>
<keyword evidence="15" id="KW-1185">Reference proteome</keyword>
<organism evidence="14 15">
    <name type="scientific">Deinobacterium chartae</name>
    <dbReference type="NCBI Taxonomy" id="521158"/>
    <lineage>
        <taxon>Bacteria</taxon>
        <taxon>Thermotogati</taxon>
        <taxon>Deinococcota</taxon>
        <taxon>Deinococci</taxon>
        <taxon>Deinococcales</taxon>
        <taxon>Deinococcaceae</taxon>
        <taxon>Deinobacterium</taxon>
    </lineage>
</organism>
<proteinExistence type="inferred from homology"/>
<feature type="transmembrane region" description="Helical" evidence="9">
    <location>
        <begin position="405"/>
        <end position="426"/>
    </location>
</feature>
<comment type="subunit">
    <text evidence="10">Forms a complex with SecD. Part of the essential Sec protein translocation apparatus which comprises SecA, SecYEG and auxiliary proteins SecDF. Other proteins may also be involved.</text>
</comment>
<dbReference type="HAMAP" id="MF_01464_B">
    <property type="entry name" value="SecF_B"/>
    <property type="match status" value="1"/>
</dbReference>
<keyword evidence="5 9" id="KW-0653">Protein transport</keyword>
<dbReference type="GO" id="GO:0005886">
    <property type="term" value="C:plasma membrane"/>
    <property type="evidence" value="ECO:0007669"/>
    <property type="project" value="UniProtKB-SubCell"/>
</dbReference>
<dbReference type="GO" id="GO:0043952">
    <property type="term" value="P:protein transport by the Sec complex"/>
    <property type="evidence" value="ECO:0007669"/>
    <property type="project" value="UniProtKB-UniRule"/>
</dbReference>
<dbReference type="NCBIfam" id="TIGR00966">
    <property type="entry name" value="transloc_SecF"/>
    <property type="match status" value="1"/>
</dbReference>
<dbReference type="PRINTS" id="PR01755">
    <property type="entry name" value="SECFTRNLCASE"/>
</dbReference>
<keyword evidence="7 9" id="KW-0811">Translocation</keyword>
<comment type="caution">
    <text evidence="14">The sequence shown here is derived from an EMBL/GenBank/DDBJ whole genome shotgun (WGS) entry which is preliminary data.</text>
</comment>
<dbReference type="Pfam" id="PF02355">
    <property type="entry name" value="SecD_SecF_C"/>
    <property type="match status" value="2"/>
</dbReference>
<feature type="transmembrane region" description="Helical" evidence="9">
    <location>
        <begin position="708"/>
        <end position="731"/>
    </location>
</feature>
<feature type="transmembrane region" description="Helical" evidence="9">
    <location>
        <begin position="629"/>
        <end position="650"/>
    </location>
</feature>
<feature type="domain" description="Protein export membrane protein SecD/SecF C-terminal" evidence="11">
    <location>
        <begin position="560"/>
        <end position="733"/>
    </location>
</feature>
<dbReference type="NCBIfam" id="NF009583">
    <property type="entry name" value="PRK13024.1-3"/>
    <property type="match status" value="1"/>
</dbReference>
<evidence type="ECO:0000313" key="14">
    <source>
        <dbReference type="EMBL" id="MBB6097730.1"/>
    </source>
</evidence>
<comment type="caution">
    <text evidence="9">Lacks conserved residue(s) required for the propagation of feature annotation.</text>
</comment>
<dbReference type="EMBL" id="JACHHG010000003">
    <property type="protein sequence ID" value="MBB6097730.1"/>
    <property type="molecule type" value="Genomic_DNA"/>
</dbReference>
<evidence type="ECO:0000313" key="15">
    <source>
        <dbReference type="Proteomes" id="UP000569951"/>
    </source>
</evidence>
<dbReference type="Pfam" id="PF07549">
    <property type="entry name" value="Sec_GG"/>
    <property type="match status" value="2"/>
</dbReference>
<feature type="transmembrane region" description="Helical" evidence="9">
    <location>
        <begin position="278"/>
        <end position="297"/>
    </location>
</feature>
<comment type="subunit">
    <text evidence="9">Forms a complex with SecF. Part of the essential Sec protein translocation apparatus which comprises SecA, SecYEG and auxiliary proteins SecDF. Other proteins may also be involved.</text>
</comment>
<evidence type="ECO:0000256" key="9">
    <source>
        <dbReference type="HAMAP-Rule" id="MF_01463"/>
    </source>
</evidence>
<keyword evidence="2 9" id="KW-0813">Transport</keyword>
<evidence type="ECO:0000256" key="10">
    <source>
        <dbReference type="HAMAP-Rule" id="MF_01464"/>
    </source>
</evidence>
<evidence type="ECO:0000259" key="11">
    <source>
        <dbReference type="Pfam" id="PF02355"/>
    </source>
</evidence>
<reference evidence="14 15" key="1">
    <citation type="submission" date="2020-08" db="EMBL/GenBank/DDBJ databases">
        <title>Genomic Encyclopedia of Type Strains, Phase IV (KMG-IV): sequencing the most valuable type-strain genomes for metagenomic binning, comparative biology and taxonomic classification.</title>
        <authorList>
            <person name="Goeker M."/>
        </authorList>
    </citation>
    <scope>NUCLEOTIDE SEQUENCE [LARGE SCALE GENOMIC DNA]</scope>
    <source>
        <strain evidence="14 15">DSM 21458</strain>
    </source>
</reference>
<dbReference type="PANTHER" id="PTHR30081:SF1">
    <property type="entry name" value="PROTEIN TRANSLOCASE SUBUNIT SECD"/>
    <property type="match status" value="1"/>
</dbReference>